<organism evidence="1 2">
    <name type="scientific">Mycena indigotica</name>
    <dbReference type="NCBI Taxonomy" id="2126181"/>
    <lineage>
        <taxon>Eukaryota</taxon>
        <taxon>Fungi</taxon>
        <taxon>Dikarya</taxon>
        <taxon>Basidiomycota</taxon>
        <taxon>Agaricomycotina</taxon>
        <taxon>Agaricomycetes</taxon>
        <taxon>Agaricomycetidae</taxon>
        <taxon>Agaricales</taxon>
        <taxon>Marasmiineae</taxon>
        <taxon>Mycenaceae</taxon>
        <taxon>Mycena</taxon>
    </lineage>
</organism>
<comment type="caution">
    <text evidence="1">The sequence shown here is derived from an EMBL/GenBank/DDBJ whole genome shotgun (WGS) entry which is preliminary data.</text>
</comment>
<evidence type="ECO:0000313" key="2">
    <source>
        <dbReference type="Proteomes" id="UP000636479"/>
    </source>
</evidence>
<evidence type="ECO:0000313" key="1">
    <source>
        <dbReference type="EMBL" id="KAF7298715.1"/>
    </source>
</evidence>
<protein>
    <recommendedName>
        <fullName evidence="3">F-box domain-containing protein</fullName>
    </recommendedName>
</protein>
<proteinExistence type="predicted"/>
<reference evidence="1" key="1">
    <citation type="submission" date="2020-05" db="EMBL/GenBank/DDBJ databases">
        <title>Mycena genomes resolve the evolution of fungal bioluminescence.</title>
        <authorList>
            <person name="Tsai I.J."/>
        </authorList>
    </citation>
    <scope>NUCLEOTIDE SEQUENCE</scope>
    <source>
        <strain evidence="1">171206Taipei</strain>
    </source>
</reference>
<evidence type="ECO:0008006" key="3">
    <source>
        <dbReference type="Google" id="ProtNLM"/>
    </source>
</evidence>
<dbReference type="SUPFAM" id="SSF50998">
    <property type="entry name" value="Quinoprotein alcohol dehydrogenase-like"/>
    <property type="match status" value="1"/>
</dbReference>
<accession>A0A8H6SFM8</accession>
<dbReference type="InterPro" id="IPR011047">
    <property type="entry name" value="Quinoprotein_ADH-like_sf"/>
</dbReference>
<sequence length="302" mass="33616">MASLASWPHDVLLTLGQELNICDLFSLLATCRALRALEDYRTLWIAAVHRIRYTQLHPLPLAQDESISSLPLARLQTLARQTNRLLRNWHSDAPRPVWTRSFHIGKQAMFCIPGTYLVASVSYSDHAISCWDARTGECVDKTDVPHLHLIVAPPCVTGDGRAMLGATVRLPDRAGLLSLAVIVLSFSDRANIRFDTFISPPVGIVPPLSPAKFFLNDKIIGYTTSLDFYYWTFDPDPESTMRRIANPWGSMSFERPLDPQFISAHVSSDGLLRFRMFTITAGGHAIVDSIALDGTSHHVNPP</sequence>
<name>A0A8H6SFM8_9AGAR</name>
<dbReference type="Proteomes" id="UP000636479">
    <property type="component" value="Unassembled WGS sequence"/>
</dbReference>
<keyword evidence="2" id="KW-1185">Reference proteome</keyword>
<dbReference type="OrthoDB" id="3042786at2759"/>
<dbReference type="EMBL" id="JACAZF010000007">
    <property type="protein sequence ID" value="KAF7298715.1"/>
    <property type="molecule type" value="Genomic_DNA"/>
</dbReference>
<dbReference type="GeneID" id="59347377"/>
<dbReference type="RefSeq" id="XP_037218103.1">
    <property type="nucleotide sequence ID" value="XM_037364861.1"/>
</dbReference>
<gene>
    <name evidence="1" type="ORF">MIND_00819000</name>
</gene>
<dbReference type="AlphaFoldDB" id="A0A8H6SFM8"/>